<dbReference type="InterPro" id="IPR036397">
    <property type="entry name" value="RNaseH_sf"/>
</dbReference>
<keyword evidence="3 4" id="KW-0904">Protein phosphatase</keyword>
<dbReference type="SUPFAM" id="SSF56672">
    <property type="entry name" value="DNA/RNA polymerases"/>
    <property type="match status" value="1"/>
</dbReference>
<dbReference type="SUPFAM" id="SSF81606">
    <property type="entry name" value="PP2C-like"/>
    <property type="match status" value="1"/>
</dbReference>
<dbReference type="InterPro" id="IPR012337">
    <property type="entry name" value="RNaseH-like_sf"/>
</dbReference>
<keyword evidence="7" id="KW-1185">Reference proteome</keyword>
<dbReference type="InterPro" id="IPR001932">
    <property type="entry name" value="PPM-type_phosphatase-like_dom"/>
</dbReference>
<dbReference type="InterPro" id="IPR008042">
    <property type="entry name" value="Retrotrans_Pao"/>
</dbReference>
<keyword evidence="1" id="KW-0479">Metal-binding</keyword>
<evidence type="ECO:0000256" key="4">
    <source>
        <dbReference type="RuleBase" id="RU003465"/>
    </source>
</evidence>
<evidence type="ECO:0000256" key="1">
    <source>
        <dbReference type="ARBA" id="ARBA00022723"/>
    </source>
</evidence>
<reference evidence="6 7" key="1">
    <citation type="submission" date="2019-01" db="EMBL/GenBank/DDBJ databases">
        <authorList>
            <person name="Sayadi A."/>
        </authorList>
    </citation>
    <scope>NUCLEOTIDE SEQUENCE [LARGE SCALE GENOMIC DNA]</scope>
</reference>
<dbReference type="GO" id="GO:0003676">
    <property type="term" value="F:nucleic acid binding"/>
    <property type="evidence" value="ECO:0007669"/>
    <property type="project" value="InterPro"/>
</dbReference>
<evidence type="ECO:0000313" key="7">
    <source>
        <dbReference type="Proteomes" id="UP000410492"/>
    </source>
</evidence>
<dbReference type="GO" id="GO:0004721">
    <property type="term" value="F:phosphoprotein phosphatase activity"/>
    <property type="evidence" value="ECO:0007669"/>
    <property type="project" value="UniProtKB-KW"/>
</dbReference>
<evidence type="ECO:0000256" key="2">
    <source>
        <dbReference type="ARBA" id="ARBA00022801"/>
    </source>
</evidence>
<dbReference type="PANTHER" id="PTHR47331:SF4">
    <property type="entry name" value="PEPTIDASE S1 DOMAIN-CONTAINING PROTEIN"/>
    <property type="match status" value="1"/>
</dbReference>
<dbReference type="Gene3D" id="3.60.40.10">
    <property type="entry name" value="PPM-type phosphatase domain"/>
    <property type="match status" value="1"/>
</dbReference>
<dbReference type="CDD" id="cd00303">
    <property type="entry name" value="retropepsin_like"/>
    <property type="match status" value="1"/>
</dbReference>
<dbReference type="Gene3D" id="2.40.70.10">
    <property type="entry name" value="Acid Proteases"/>
    <property type="match status" value="1"/>
</dbReference>
<comment type="similarity">
    <text evidence="4">Belongs to the PP2C family.</text>
</comment>
<feature type="domain" description="PPM-type phosphatase" evidence="5">
    <location>
        <begin position="1238"/>
        <end position="1417"/>
    </location>
</feature>
<gene>
    <name evidence="6" type="ORF">CALMAC_LOCUS14645</name>
</gene>
<dbReference type="PROSITE" id="PS51746">
    <property type="entry name" value="PPM_2"/>
    <property type="match status" value="1"/>
</dbReference>
<evidence type="ECO:0000313" key="6">
    <source>
        <dbReference type="EMBL" id="VEN55472.1"/>
    </source>
</evidence>
<dbReference type="Pfam" id="PF00481">
    <property type="entry name" value="PP2C"/>
    <property type="match status" value="1"/>
</dbReference>
<keyword evidence="2 4" id="KW-0378">Hydrolase</keyword>
<dbReference type="GO" id="GO:0046872">
    <property type="term" value="F:metal ion binding"/>
    <property type="evidence" value="ECO:0007669"/>
    <property type="project" value="UniProtKB-KW"/>
</dbReference>
<dbReference type="GO" id="GO:0071897">
    <property type="term" value="P:DNA biosynthetic process"/>
    <property type="evidence" value="ECO:0007669"/>
    <property type="project" value="UniProtKB-ARBA"/>
</dbReference>
<dbReference type="CDD" id="cd00143">
    <property type="entry name" value="PP2Cc"/>
    <property type="match status" value="1"/>
</dbReference>
<dbReference type="GO" id="GO:0042575">
    <property type="term" value="C:DNA polymerase complex"/>
    <property type="evidence" value="ECO:0007669"/>
    <property type="project" value="UniProtKB-ARBA"/>
</dbReference>
<dbReference type="Pfam" id="PF05380">
    <property type="entry name" value="Peptidase_A17"/>
    <property type="match status" value="1"/>
</dbReference>
<dbReference type="InterPro" id="IPR021109">
    <property type="entry name" value="Peptidase_aspartic_dom_sf"/>
</dbReference>
<evidence type="ECO:0000256" key="3">
    <source>
        <dbReference type="ARBA" id="ARBA00022912"/>
    </source>
</evidence>
<sequence length="1417" mass="159763">MASKLSVQPRMLLATALVSILDSEGRSTKCRVLLDSASQANFISESCVRRLNLTRKEYSTPVVGINGMSSNVSSGKVSCVIFPYSKPYPSFNLEAIVIPQICEKVPQIPAVVQKWKYLENLCLAEPLAAHDEMEIDLLLGVEVFGEILRSGYVRGQNGGPHAINTVFGWVLMGKLGGVSTNSVLNFLTSVGELDCTLKKFWEIESIPKCVALSEEEQQAEEFFTSSCWRMDSGRYVVKLPFPEFPPVLGDSYSQALHRFKLLEGRFRRDSVLHEAYCDFMADYLEQGHMSEVGNQVGSNSEYYIPHHAVVKRNANGEIKLRTVFDASAKTTNGKSLNDVLLAGPKLQNDIVSILLSFRLYLYVFTADIRQMYRQILVEESHTSYQTILWRPNGDEPIRKYQLKTVTYGVTSSPFLAIRTLLQLCRDEGERFPLAVNILENFCYVDDAIGVANSKEIALDTQNQLIELLALGKFELRKWASNCSEVLAQVPEVHQQPLVFDKDSLGIKVLGLQWCPTTDCFSYSVHPQIRSCTKRNILSEIARLYDPLGFLAPVIIVPKQILQQLWALGIGWDDEPPLEVANQWKTFVAELPELSSLKIPRHILHIEAKFTEIHAFCDASEKSYAAVVYLRQVSTENSISVHLVCAKTRVAPLKRLSIPRLELCAALLAAELIDCVSHIMVTQKIDNVCAWTDSKVVVTWVKSSPHRWRSFVANRVAIIQEKVAPDSWYHVVGKENPSDCASRGTFPRQFLEQPLWWEGPTWLKLPRDDWPVTCVGEPSCTDVQEEAKVVCITIHGSSIVSELLNRYSSLRKIERVVAYCLRFRKNCLCRKRGYPREIGNLSEAELYEAMVVLVKDVQRVELDNELRKVRRAEVCPKAIQKLAPFIDSQGVLRVGGRLRQSSLSYDRKHPILLPRKHRLTYLIIQSVHNRSCHPGPQTLHYLLRQRYWILSAKRAIASVLSRCIKCFRVKPPPVVPIMSDLPSVRISEVKPFSHSGVDLFGPLRMSLGKRRGISSQKVYVCLFVCMATKAIHLEVVSDLTSEAVLAALRRFIGRRGRCSTNFVGAYKTLQLLGAKASEALQIKWHFNPPASPSFGGIWESGVKSVKTHLRRVIGAQVLTYEELSTTLIQIEAMLNSRPLCSLSSDPNDVGSLTPGHFLTLEPLNAPPDEDLLCVKHSRLNRWQLVQQMQQHFWRRWHMEYLHTLQQRHKWNTPHNPPSVGQLVLLKDENTRPLQWPLGRIIKLYPGTGNISRVAQEASPSSYFAVFDGHAGVDAAAYSAAHLHQFLAESDHFASNPKQALYEAFCTTDTHFADKCKVEHLSSGTTAVVALLRPKEKTLYVAWAGDSQALLVNQGKLMQLVNPHKPGRPDEKDRIERNGGSVLLYGTWRVNGQLAVSRAIGWYQGTYWMKADLAEIIWT</sequence>
<protein>
    <recommendedName>
        <fullName evidence="5">PPM-type phosphatase domain-containing protein</fullName>
    </recommendedName>
</protein>
<dbReference type="CDD" id="cd01644">
    <property type="entry name" value="RT_pepA17"/>
    <property type="match status" value="1"/>
</dbReference>
<dbReference type="OrthoDB" id="6736537at2759"/>
<dbReference type="InterPro" id="IPR000222">
    <property type="entry name" value="PP2C_BS"/>
</dbReference>
<dbReference type="EMBL" id="CAACVG010010299">
    <property type="protein sequence ID" value="VEN55472.1"/>
    <property type="molecule type" value="Genomic_DNA"/>
</dbReference>
<dbReference type="Gene3D" id="1.10.340.70">
    <property type="match status" value="1"/>
</dbReference>
<evidence type="ECO:0000259" key="5">
    <source>
        <dbReference type="PROSITE" id="PS51746"/>
    </source>
</evidence>
<dbReference type="SUPFAM" id="SSF53098">
    <property type="entry name" value="Ribonuclease H-like"/>
    <property type="match status" value="1"/>
</dbReference>
<dbReference type="InterPro" id="IPR041588">
    <property type="entry name" value="Integrase_H2C2"/>
</dbReference>
<dbReference type="Proteomes" id="UP000410492">
    <property type="component" value="Unassembled WGS sequence"/>
</dbReference>
<organism evidence="6 7">
    <name type="scientific">Callosobruchus maculatus</name>
    <name type="common">Southern cowpea weevil</name>
    <name type="synonym">Pulse bruchid</name>
    <dbReference type="NCBI Taxonomy" id="64391"/>
    <lineage>
        <taxon>Eukaryota</taxon>
        <taxon>Metazoa</taxon>
        <taxon>Ecdysozoa</taxon>
        <taxon>Arthropoda</taxon>
        <taxon>Hexapoda</taxon>
        <taxon>Insecta</taxon>
        <taxon>Pterygota</taxon>
        <taxon>Neoptera</taxon>
        <taxon>Endopterygota</taxon>
        <taxon>Coleoptera</taxon>
        <taxon>Polyphaga</taxon>
        <taxon>Cucujiformia</taxon>
        <taxon>Chrysomeloidea</taxon>
        <taxon>Chrysomelidae</taxon>
        <taxon>Bruchinae</taxon>
        <taxon>Bruchini</taxon>
        <taxon>Callosobruchus</taxon>
    </lineage>
</organism>
<dbReference type="PANTHER" id="PTHR47331">
    <property type="entry name" value="PHD-TYPE DOMAIN-CONTAINING PROTEIN"/>
    <property type="match status" value="1"/>
</dbReference>
<dbReference type="InterPro" id="IPR036457">
    <property type="entry name" value="PPM-type-like_dom_sf"/>
</dbReference>
<accession>A0A653D5K7</accession>
<dbReference type="SMART" id="SM00332">
    <property type="entry name" value="PP2Cc"/>
    <property type="match status" value="1"/>
</dbReference>
<dbReference type="Gene3D" id="3.30.420.10">
    <property type="entry name" value="Ribonuclease H-like superfamily/Ribonuclease H"/>
    <property type="match status" value="1"/>
</dbReference>
<dbReference type="PROSITE" id="PS01032">
    <property type="entry name" value="PPM_1"/>
    <property type="match status" value="1"/>
</dbReference>
<proteinExistence type="inferred from homology"/>
<dbReference type="InterPro" id="IPR043502">
    <property type="entry name" value="DNA/RNA_pol_sf"/>
</dbReference>
<name>A0A653D5K7_CALMS</name>
<dbReference type="Pfam" id="PF17921">
    <property type="entry name" value="Integrase_H2C2"/>
    <property type="match status" value="1"/>
</dbReference>